<dbReference type="EMBL" id="BMXI01000016">
    <property type="protein sequence ID" value="GHC63340.1"/>
    <property type="molecule type" value="Genomic_DNA"/>
</dbReference>
<dbReference type="AlphaFoldDB" id="A0A918TV86"/>
<gene>
    <name evidence="1" type="ORF">GCM10007100_33640</name>
</gene>
<evidence type="ECO:0000313" key="1">
    <source>
        <dbReference type="EMBL" id="GHC63340.1"/>
    </source>
</evidence>
<organism evidence="1 2">
    <name type="scientific">Roseibacillus persicicus</name>
    <dbReference type="NCBI Taxonomy" id="454148"/>
    <lineage>
        <taxon>Bacteria</taxon>
        <taxon>Pseudomonadati</taxon>
        <taxon>Verrucomicrobiota</taxon>
        <taxon>Verrucomicrobiia</taxon>
        <taxon>Verrucomicrobiales</taxon>
        <taxon>Verrucomicrobiaceae</taxon>
        <taxon>Roseibacillus</taxon>
    </lineage>
</organism>
<proteinExistence type="predicted"/>
<reference evidence="1" key="1">
    <citation type="journal article" date="2014" name="Int. J. Syst. Evol. Microbiol.">
        <title>Complete genome sequence of Corynebacterium casei LMG S-19264T (=DSM 44701T), isolated from a smear-ripened cheese.</title>
        <authorList>
            <consortium name="US DOE Joint Genome Institute (JGI-PGF)"/>
            <person name="Walter F."/>
            <person name="Albersmeier A."/>
            <person name="Kalinowski J."/>
            <person name="Ruckert C."/>
        </authorList>
    </citation>
    <scope>NUCLEOTIDE SEQUENCE</scope>
    <source>
        <strain evidence="1">KCTC 12988</strain>
    </source>
</reference>
<dbReference type="CDD" id="cd16320">
    <property type="entry name" value="MraZ_N"/>
    <property type="match status" value="1"/>
</dbReference>
<evidence type="ECO:0008006" key="3">
    <source>
        <dbReference type="Google" id="ProtNLM"/>
    </source>
</evidence>
<sequence length="155" mass="16834">MGVPSQSLEGVVEHKLDTKYRVSVPSAWRPASGQTVQLRLLKWKHLKVPVLRAMTQEAFEAVIESIASNAEVAPGVRNAQKQAVYAGSESVTLNDQGKLAVPKKTAQAHGLEAGESVHLFGRGAAFDLVAPKDVEELREKEAKILEDLYDSVDFG</sequence>
<accession>A0A918TV86</accession>
<name>A0A918TV86_9BACT</name>
<dbReference type="Gene3D" id="3.40.1550.20">
    <property type="entry name" value="Transcriptional regulator MraZ domain"/>
    <property type="match status" value="1"/>
</dbReference>
<dbReference type="InterPro" id="IPR035642">
    <property type="entry name" value="MraZ_N"/>
</dbReference>
<dbReference type="InterPro" id="IPR037914">
    <property type="entry name" value="SpoVT-AbrB_sf"/>
</dbReference>
<protein>
    <recommendedName>
        <fullName evidence="3">SpoVT-AbrB domain-containing protein</fullName>
    </recommendedName>
</protein>
<dbReference type="InterPro" id="IPR038619">
    <property type="entry name" value="MraZ_sf"/>
</dbReference>
<comment type="caution">
    <text evidence="1">The sequence shown here is derived from an EMBL/GenBank/DDBJ whole genome shotgun (WGS) entry which is preliminary data.</text>
</comment>
<reference evidence="1" key="2">
    <citation type="submission" date="2020-09" db="EMBL/GenBank/DDBJ databases">
        <authorList>
            <person name="Sun Q."/>
            <person name="Kim S."/>
        </authorList>
    </citation>
    <scope>NUCLEOTIDE SEQUENCE</scope>
    <source>
        <strain evidence="1">KCTC 12988</strain>
    </source>
</reference>
<evidence type="ECO:0000313" key="2">
    <source>
        <dbReference type="Proteomes" id="UP000644507"/>
    </source>
</evidence>
<keyword evidence="2" id="KW-1185">Reference proteome</keyword>
<dbReference type="SUPFAM" id="SSF89447">
    <property type="entry name" value="AbrB/MazE/MraZ-like"/>
    <property type="match status" value="1"/>
</dbReference>
<dbReference type="Proteomes" id="UP000644507">
    <property type="component" value="Unassembled WGS sequence"/>
</dbReference>